<evidence type="ECO:0000313" key="2">
    <source>
        <dbReference type="EMBL" id="KAG7341708.1"/>
    </source>
</evidence>
<evidence type="ECO:0000256" key="1">
    <source>
        <dbReference type="SAM" id="MobiDB-lite"/>
    </source>
</evidence>
<dbReference type="AlphaFoldDB" id="A0A9K3KDN6"/>
<feature type="compositionally biased region" description="Basic and acidic residues" evidence="1">
    <location>
        <begin position="35"/>
        <end position="44"/>
    </location>
</feature>
<organism evidence="2 3">
    <name type="scientific">Nitzschia inconspicua</name>
    <dbReference type="NCBI Taxonomy" id="303405"/>
    <lineage>
        <taxon>Eukaryota</taxon>
        <taxon>Sar</taxon>
        <taxon>Stramenopiles</taxon>
        <taxon>Ochrophyta</taxon>
        <taxon>Bacillariophyta</taxon>
        <taxon>Bacillariophyceae</taxon>
        <taxon>Bacillariophycidae</taxon>
        <taxon>Bacillariales</taxon>
        <taxon>Bacillariaceae</taxon>
        <taxon>Nitzschia</taxon>
    </lineage>
</organism>
<feature type="compositionally biased region" description="Low complexity" evidence="1">
    <location>
        <begin position="18"/>
        <end position="33"/>
    </location>
</feature>
<feature type="region of interest" description="Disordered" evidence="1">
    <location>
        <begin position="1"/>
        <end position="49"/>
    </location>
</feature>
<dbReference type="EMBL" id="JAGRRH010000026">
    <property type="protein sequence ID" value="KAG7341708.1"/>
    <property type="molecule type" value="Genomic_DNA"/>
</dbReference>
<gene>
    <name evidence="2" type="ORF">IV203_023661</name>
</gene>
<protein>
    <submittedName>
        <fullName evidence="2">Uncharacterized protein</fullName>
    </submittedName>
</protein>
<evidence type="ECO:0000313" key="3">
    <source>
        <dbReference type="Proteomes" id="UP000693970"/>
    </source>
</evidence>
<dbReference type="Proteomes" id="UP000693970">
    <property type="component" value="Unassembled WGS sequence"/>
</dbReference>
<reference evidence="2" key="1">
    <citation type="journal article" date="2021" name="Sci. Rep.">
        <title>Diploid genomic architecture of Nitzschia inconspicua, an elite biomass production diatom.</title>
        <authorList>
            <person name="Oliver A."/>
            <person name="Podell S."/>
            <person name="Pinowska A."/>
            <person name="Traller J.C."/>
            <person name="Smith S.R."/>
            <person name="McClure R."/>
            <person name="Beliaev A."/>
            <person name="Bohutskyi P."/>
            <person name="Hill E.A."/>
            <person name="Rabines A."/>
            <person name="Zheng H."/>
            <person name="Allen L.Z."/>
            <person name="Kuo A."/>
            <person name="Grigoriev I.V."/>
            <person name="Allen A.E."/>
            <person name="Hazlebeck D."/>
            <person name="Allen E.E."/>
        </authorList>
    </citation>
    <scope>NUCLEOTIDE SEQUENCE</scope>
    <source>
        <strain evidence="2">Hildebrandi</strain>
    </source>
</reference>
<proteinExistence type="predicted"/>
<keyword evidence="3" id="KW-1185">Reference proteome</keyword>
<comment type="caution">
    <text evidence="2">The sequence shown here is derived from an EMBL/GenBank/DDBJ whole genome shotgun (WGS) entry which is preliminary data.</text>
</comment>
<reference evidence="2" key="2">
    <citation type="submission" date="2021-04" db="EMBL/GenBank/DDBJ databases">
        <authorList>
            <person name="Podell S."/>
        </authorList>
    </citation>
    <scope>NUCLEOTIDE SEQUENCE</scope>
    <source>
        <strain evidence="2">Hildebrandi</strain>
    </source>
</reference>
<sequence length="393" mass="44202">MGNVFCNPTEYKTMVPRSSDSQKTTTSTKTMDSFTDEKSNESLSHKPLPTTGRPGLVWVGKIKGALAEESLNQSVSPIYPIEQSVVDEPPFRTLAQRQNPNFSVDINSNDTHDKRLHENEEIPASSPNSLPGRHSKSGPCIFEQIATCTFDKILAEIADGEQRYQEDQSILSATSDGALGNPFDEACNVPMTAEHGISDTFGRAARCDESRLDMEKQDLQRITTEGIPCSVVMFLSMNSPVSVQDSDDFVDPAEHRQTKAPDHFFCHIETYPAEDWDDDDNDAYSIFRANCSVFGMQSKQSIELPVQELCLPILTQIGHVECSNQRQSFRFRRIFFSSKVETNIDVASCYLVGVSDQRWMKLGMLDRLFCRKKKNFDDDISAVTFRIYSRAQL</sequence>
<name>A0A9K3KDN6_9STRA</name>
<accession>A0A9K3KDN6</accession>